<dbReference type="EMBL" id="NBNE01006727">
    <property type="protein sequence ID" value="OWZ01605.1"/>
    <property type="molecule type" value="Genomic_DNA"/>
</dbReference>
<comment type="caution">
    <text evidence="1">The sequence shown here is derived from an EMBL/GenBank/DDBJ whole genome shotgun (WGS) entry which is preliminary data.</text>
</comment>
<evidence type="ECO:0000313" key="1">
    <source>
        <dbReference type="EMBL" id="OWZ01605.1"/>
    </source>
</evidence>
<sequence>VGLDSCTQYSVAGKEVRKYGRCLTRNAPVDIMEGFGGGTSRVLGVWRFLGTTQYQQRITIDALLVEGQGDELLVGEDGMVKHKIKMDSGTRELNWINQGKVVVRLAKTRKLRTNTYHIVKLQVDTEDGTTGIFMPKPSSKRHLYLLEKRWCTWIPVKEDMKLLSVNGELERERVAAWVSKLKKEDPEPLTDEEKLDIGEMEQEDRDLVIALLRQYSGIVEKKTGCLPLAKVSVEHHINTGDAAPIMLRRRRHAVAKNTLIDKEVDDMLQQGVIEPGQAWGFPVVIVRKKDGSVRFCMDY</sequence>
<gene>
    <name evidence="1" type="ORF">PHMEG_00026971</name>
</gene>
<accession>A0A225V8A8</accession>
<organism evidence="1 2">
    <name type="scientific">Phytophthora megakarya</name>
    <dbReference type="NCBI Taxonomy" id="4795"/>
    <lineage>
        <taxon>Eukaryota</taxon>
        <taxon>Sar</taxon>
        <taxon>Stramenopiles</taxon>
        <taxon>Oomycota</taxon>
        <taxon>Peronosporomycetes</taxon>
        <taxon>Peronosporales</taxon>
        <taxon>Peronosporaceae</taxon>
        <taxon>Phytophthora</taxon>
    </lineage>
</organism>
<feature type="non-terminal residue" evidence="1">
    <location>
        <position position="1"/>
    </location>
</feature>
<keyword evidence="2" id="KW-1185">Reference proteome</keyword>
<dbReference type="InterPro" id="IPR043502">
    <property type="entry name" value="DNA/RNA_pol_sf"/>
</dbReference>
<reference evidence="2" key="1">
    <citation type="submission" date="2017-03" db="EMBL/GenBank/DDBJ databases">
        <title>Phytopthora megakarya and P. palmivora, two closely related causual agents of cacao black pod achieved similar genome size and gene model numbers by different mechanisms.</title>
        <authorList>
            <person name="Ali S."/>
            <person name="Shao J."/>
            <person name="Larry D.J."/>
            <person name="Kronmiller B."/>
            <person name="Shen D."/>
            <person name="Strem M.D."/>
            <person name="Melnick R.L."/>
            <person name="Guiltinan M.J."/>
            <person name="Tyler B.M."/>
            <person name="Meinhardt L.W."/>
            <person name="Bailey B.A."/>
        </authorList>
    </citation>
    <scope>NUCLEOTIDE SEQUENCE [LARGE SCALE GENOMIC DNA]</scope>
    <source>
        <strain evidence="2">zdho120</strain>
    </source>
</reference>
<dbReference type="SUPFAM" id="SSF56672">
    <property type="entry name" value="DNA/RNA polymerases"/>
    <property type="match status" value="1"/>
</dbReference>
<dbReference type="PANTHER" id="PTHR37984">
    <property type="entry name" value="PROTEIN CBG26694"/>
    <property type="match status" value="1"/>
</dbReference>
<dbReference type="InterPro" id="IPR050951">
    <property type="entry name" value="Retrovirus_Pol_polyprotein"/>
</dbReference>
<dbReference type="Gene3D" id="3.10.10.10">
    <property type="entry name" value="HIV Type 1 Reverse Transcriptase, subunit A, domain 1"/>
    <property type="match status" value="1"/>
</dbReference>
<dbReference type="AlphaFoldDB" id="A0A225V8A8"/>
<evidence type="ECO:0008006" key="3">
    <source>
        <dbReference type="Google" id="ProtNLM"/>
    </source>
</evidence>
<evidence type="ECO:0000313" key="2">
    <source>
        <dbReference type="Proteomes" id="UP000198211"/>
    </source>
</evidence>
<name>A0A225V8A8_9STRA</name>
<proteinExistence type="predicted"/>
<protein>
    <recommendedName>
        <fullName evidence="3">Reverse transcriptase</fullName>
    </recommendedName>
</protein>
<dbReference type="OrthoDB" id="3250101at2759"/>
<dbReference type="Proteomes" id="UP000198211">
    <property type="component" value="Unassembled WGS sequence"/>
</dbReference>
<dbReference type="PANTHER" id="PTHR37984:SF5">
    <property type="entry name" value="PROTEIN NYNRIN-LIKE"/>
    <property type="match status" value="1"/>
</dbReference>
<dbReference type="STRING" id="4795.A0A225V8A8"/>